<dbReference type="EMBL" id="BAAANT010000008">
    <property type="protein sequence ID" value="GAA2138111.1"/>
    <property type="molecule type" value="Genomic_DNA"/>
</dbReference>
<dbReference type="RefSeq" id="WP_344462874.1">
    <property type="nucleotide sequence ID" value="NZ_BAAANT010000008.1"/>
</dbReference>
<dbReference type="SMART" id="SM00421">
    <property type="entry name" value="HTH_LUXR"/>
    <property type="match status" value="1"/>
</dbReference>
<dbReference type="InterPro" id="IPR016032">
    <property type="entry name" value="Sig_transdc_resp-reg_C-effctor"/>
</dbReference>
<reference evidence="5" key="1">
    <citation type="journal article" date="2019" name="Int. J. Syst. Evol. Microbiol.">
        <title>The Global Catalogue of Microorganisms (GCM) 10K type strain sequencing project: providing services to taxonomists for standard genome sequencing and annotation.</title>
        <authorList>
            <consortium name="The Broad Institute Genomics Platform"/>
            <consortium name="The Broad Institute Genome Sequencing Center for Infectious Disease"/>
            <person name="Wu L."/>
            <person name="Ma J."/>
        </authorList>
    </citation>
    <scope>NUCLEOTIDE SEQUENCE [LARGE SCALE GENOMIC DNA]</scope>
    <source>
        <strain evidence="5">JCM 14560</strain>
    </source>
</reference>
<dbReference type="PRINTS" id="PR00038">
    <property type="entry name" value="HTHLUXR"/>
</dbReference>
<dbReference type="Pfam" id="PF13191">
    <property type="entry name" value="AAA_16"/>
    <property type="match status" value="1"/>
</dbReference>
<dbReference type="InterPro" id="IPR041664">
    <property type="entry name" value="AAA_16"/>
</dbReference>
<evidence type="ECO:0000313" key="4">
    <source>
        <dbReference type="EMBL" id="GAA2138111.1"/>
    </source>
</evidence>
<proteinExistence type="predicted"/>
<dbReference type="Gene3D" id="1.10.10.10">
    <property type="entry name" value="Winged helix-like DNA-binding domain superfamily/Winged helix DNA-binding domain"/>
    <property type="match status" value="1"/>
</dbReference>
<dbReference type="CDD" id="cd06170">
    <property type="entry name" value="LuxR_C_like"/>
    <property type="match status" value="1"/>
</dbReference>
<evidence type="ECO:0000256" key="2">
    <source>
        <dbReference type="ARBA" id="ARBA00022840"/>
    </source>
</evidence>
<dbReference type="Pfam" id="PF00196">
    <property type="entry name" value="GerE"/>
    <property type="match status" value="1"/>
</dbReference>
<feature type="domain" description="HTH luxR-type" evidence="3">
    <location>
        <begin position="837"/>
        <end position="898"/>
    </location>
</feature>
<evidence type="ECO:0000313" key="5">
    <source>
        <dbReference type="Proteomes" id="UP001422759"/>
    </source>
</evidence>
<evidence type="ECO:0000259" key="3">
    <source>
        <dbReference type="PROSITE" id="PS50043"/>
    </source>
</evidence>
<dbReference type="InterPro" id="IPR036388">
    <property type="entry name" value="WH-like_DNA-bd_sf"/>
</dbReference>
<dbReference type="Proteomes" id="UP001422759">
    <property type="component" value="Unassembled WGS sequence"/>
</dbReference>
<sequence>MLYGRGREQAVIDGLLHGARDGRSAVLVLRGEPGIGKSALLEYAAGRAGESFGVIRATGVEYEAELPFAGLSLLLAPALDRIGALPGPQRRALEGAFGLAERGPGDRLLTGLATLGLFAELAAEQPLLCLVDDAQWLDRASAEALLLAARRLQAEGVVLLLAARDGEGAFDAAGLAELPLTGLSPTAAAELLSARAADHPPAVRQRALAEAHGNPLALTELPGALARERPGAVGGLPLTGRLQLAFHGQVSRLPAATQTLLLVAAAEETGDLDAVLRAATALGAPPDSLGAAEEQGAVRLTADHRLVFRHPLLRAAVLQRAPLSQRLAAHRALGETLADGDRRTWHLALAATGPDAALADDLERVAARAEALGGHGGAATAYERAARLTPDRAAATRRLVLAAESATEAGELDRAAELAELASARTDEPSTVALLDHVRATAHFWRGAYPAAYQLLLEGSRAGIEPPRAARMLLQAFHAAWYLGERQLGEVLDGLAALPLSDQDPAGPPARYLLAAVLPLLGRPAPELPAARDTAAEARRAGAAPVRDLVQVCGATLILGRDEETYDLATELVAEARATGSVGLLPTLLFFLAEAELFHGRHRDAEVTATEGLALARDTGQRQWSSQLRSVLAYLAALAGDADSCAGLAAAALDGSGTAPPAGRPWAQWSLALLDLGQGRAAAALDRLVPLTTGPDRHHVSATRAVPDLVEAAVRLGRPERAAEPFERYARWAAAAGTPWARALLLRCQALLGPDELAESAYLSALELHRQANRPFEEARTRLLFGEWLRRERRKNEARPLLRAALEAFELLGARPWADRARTELTATGEAAPTGRADGPLAALTPQELQIARLAAQGLSNRDIAAQLFLSPRTVGHHLYKAYPKLGVASRAELADLL</sequence>
<gene>
    <name evidence="4" type="ORF">GCM10009760_19170</name>
</gene>
<dbReference type="InterPro" id="IPR027417">
    <property type="entry name" value="P-loop_NTPase"/>
</dbReference>
<dbReference type="InterPro" id="IPR000792">
    <property type="entry name" value="Tscrpt_reg_LuxR_C"/>
</dbReference>
<keyword evidence="2" id="KW-0067">ATP-binding</keyword>
<dbReference type="SUPFAM" id="SSF52540">
    <property type="entry name" value="P-loop containing nucleoside triphosphate hydrolases"/>
    <property type="match status" value="1"/>
</dbReference>
<accession>A0ABP5L0H6</accession>
<protein>
    <submittedName>
        <fullName evidence="4">LuxR family transcriptional regulator</fullName>
    </submittedName>
</protein>
<organism evidence="4 5">
    <name type="scientific">Kitasatospora kazusensis</name>
    <dbReference type="NCBI Taxonomy" id="407974"/>
    <lineage>
        <taxon>Bacteria</taxon>
        <taxon>Bacillati</taxon>
        <taxon>Actinomycetota</taxon>
        <taxon>Actinomycetes</taxon>
        <taxon>Kitasatosporales</taxon>
        <taxon>Streptomycetaceae</taxon>
        <taxon>Kitasatospora</taxon>
    </lineage>
</organism>
<dbReference type="PANTHER" id="PTHR16305">
    <property type="entry name" value="TESTICULAR SOLUBLE ADENYLYL CYCLASE"/>
    <property type="match status" value="1"/>
</dbReference>
<dbReference type="PROSITE" id="PS50043">
    <property type="entry name" value="HTH_LUXR_2"/>
    <property type="match status" value="1"/>
</dbReference>
<name>A0ABP5L0H6_9ACTN</name>
<evidence type="ECO:0000256" key="1">
    <source>
        <dbReference type="ARBA" id="ARBA00022741"/>
    </source>
</evidence>
<keyword evidence="1" id="KW-0547">Nucleotide-binding</keyword>
<dbReference type="SUPFAM" id="SSF46894">
    <property type="entry name" value="C-terminal effector domain of the bipartite response regulators"/>
    <property type="match status" value="1"/>
</dbReference>
<dbReference type="InterPro" id="IPR011990">
    <property type="entry name" value="TPR-like_helical_dom_sf"/>
</dbReference>
<comment type="caution">
    <text evidence="4">The sequence shown here is derived from an EMBL/GenBank/DDBJ whole genome shotgun (WGS) entry which is preliminary data.</text>
</comment>
<dbReference type="SUPFAM" id="SSF48452">
    <property type="entry name" value="TPR-like"/>
    <property type="match status" value="1"/>
</dbReference>
<keyword evidence="5" id="KW-1185">Reference proteome</keyword>
<dbReference type="PANTHER" id="PTHR16305:SF35">
    <property type="entry name" value="TRANSCRIPTIONAL ACTIVATOR DOMAIN"/>
    <property type="match status" value="1"/>
</dbReference>